<dbReference type="SMART" id="SM00867">
    <property type="entry name" value="YceI"/>
    <property type="match status" value="1"/>
</dbReference>
<proteinExistence type="predicted"/>
<dbReference type="Gene3D" id="2.40.128.110">
    <property type="entry name" value="Lipid/polyisoprenoid-binding, YceI-like"/>
    <property type="match status" value="1"/>
</dbReference>
<dbReference type="InterPro" id="IPR036761">
    <property type="entry name" value="TTHA0802/YceI-like_sf"/>
</dbReference>
<dbReference type="EMBL" id="RQHK01000015">
    <property type="protein sequence ID" value="TGM74019.1"/>
    <property type="molecule type" value="Genomic_DNA"/>
</dbReference>
<sequence>MIPFYIKSLFLLLWIVVATNLYADKKIKELVVKEAKIQFISEAPQETIRGNVTKVFGSANLETKKVSIQIDLKALNIPSRMMNRHMHENYLETELYPNTNFVGVIKRWDIKSKIVEIEGDLTLHGVTKKKFKIQGNIEETEKDFLIRSNFEIHLADFKIEVPKLVILKLNDTIQIESEILWKDQE</sequence>
<evidence type="ECO:0000313" key="3">
    <source>
        <dbReference type="Proteomes" id="UP000297940"/>
    </source>
</evidence>
<dbReference type="InterPro" id="IPR007372">
    <property type="entry name" value="Lipid/polyisoprenoid-bd_YceI"/>
</dbReference>
<protein>
    <submittedName>
        <fullName evidence="2">YceI family protein</fullName>
    </submittedName>
</protein>
<dbReference type="PANTHER" id="PTHR34406">
    <property type="entry name" value="PROTEIN YCEI"/>
    <property type="match status" value="1"/>
</dbReference>
<dbReference type="Pfam" id="PF04264">
    <property type="entry name" value="YceI"/>
    <property type="match status" value="1"/>
</dbReference>
<dbReference type="Proteomes" id="UP000297940">
    <property type="component" value="Unassembled WGS sequence"/>
</dbReference>
<organism evidence="2 3">
    <name type="scientific">Leptospira mtsangambouensis</name>
    <dbReference type="NCBI Taxonomy" id="2484912"/>
    <lineage>
        <taxon>Bacteria</taxon>
        <taxon>Pseudomonadati</taxon>
        <taxon>Spirochaetota</taxon>
        <taxon>Spirochaetia</taxon>
        <taxon>Leptospirales</taxon>
        <taxon>Leptospiraceae</taxon>
        <taxon>Leptospira</taxon>
    </lineage>
</organism>
<name>A0ABY2NYW0_9LEPT</name>
<accession>A0ABY2NYW0</accession>
<reference evidence="3" key="1">
    <citation type="journal article" date="2019" name="PLoS Negl. Trop. Dis.">
        <title>Revisiting the worldwide diversity of Leptospira species in the environment.</title>
        <authorList>
            <person name="Vincent A.T."/>
            <person name="Schiettekatte O."/>
            <person name="Bourhy P."/>
            <person name="Veyrier F.J."/>
            <person name="Picardeau M."/>
        </authorList>
    </citation>
    <scope>NUCLEOTIDE SEQUENCE [LARGE SCALE GENOMIC DNA]</scope>
    <source>
        <strain evidence="3">201601298</strain>
    </source>
</reference>
<feature type="domain" description="Lipid/polyisoprenoid-binding YceI-like" evidence="1">
    <location>
        <begin position="29"/>
        <end position="182"/>
    </location>
</feature>
<gene>
    <name evidence="2" type="ORF">EHR01_10905</name>
</gene>
<keyword evidence="3" id="KW-1185">Reference proteome</keyword>
<dbReference type="SUPFAM" id="SSF101874">
    <property type="entry name" value="YceI-like"/>
    <property type="match status" value="1"/>
</dbReference>
<comment type="caution">
    <text evidence="2">The sequence shown here is derived from an EMBL/GenBank/DDBJ whole genome shotgun (WGS) entry which is preliminary data.</text>
</comment>
<evidence type="ECO:0000259" key="1">
    <source>
        <dbReference type="SMART" id="SM00867"/>
    </source>
</evidence>
<evidence type="ECO:0000313" key="2">
    <source>
        <dbReference type="EMBL" id="TGM74019.1"/>
    </source>
</evidence>
<dbReference type="PANTHER" id="PTHR34406:SF1">
    <property type="entry name" value="PROTEIN YCEI"/>
    <property type="match status" value="1"/>
</dbReference>